<keyword evidence="1" id="KW-0472">Membrane</keyword>
<reference evidence="2 3" key="1">
    <citation type="submission" date="2017-07" db="EMBL/GenBank/DDBJ databases">
        <title>Draft whole genome sequences of clinical Proprionibacteriaceae strains.</title>
        <authorList>
            <person name="Bernier A.-M."/>
            <person name="Bernard K."/>
            <person name="Domingo M.-C."/>
        </authorList>
    </citation>
    <scope>NUCLEOTIDE SEQUENCE [LARGE SCALE GENOMIC DNA]</scope>
    <source>
        <strain evidence="2 3">NML 030167</strain>
    </source>
</reference>
<dbReference type="OrthoDB" id="190895at2"/>
<name>A0A255G5L1_9ACTN</name>
<accession>A0A255G5L1</accession>
<dbReference type="EMBL" id="NMVO01000017">
    <property type="protein sequence ID" value="OYO09676.1"/>
    <property type="molecule type" value="Genomic_DNA"/>
</dbReference>
<evidence type="ECO:0000313" key="2">
    <source>
        <dbReference type="EMBL" id="OYO09676.1"/>
    </source>
</evidence>
<gene>
    <name evidence="2" type="ORF">CGZ94_18670</name>
</gene>
<dbReference type="AlphaFoldDB" id="A0A255G5L1"/>
<keyword evidence="1" id="KW-0812">Transmembrane</keyword>
<comment type="caution">
    <text evidence="2">The sequence shown here is derived from an EMBL/GenBank/DDBJ whole genome shotgun (WGS) entry which is preliminary data.</text>
</comment>
<evidence type="ECO:0000313" key="3">
    <source>
        <dbReference type="Proteomes" id="UP000215896"/>
    </source>
</evidence>
<proteinExistence type="predicted"/>
<dbReference type="RefSeq" id="WP_094400706.1">
    <property type="nucleotide sequence ID" value="NZ_NMVL01000010.1"/>
</dbReference>
<evidence type="ECO:0000256" key="1">
    <source>
        <dbReference type="SAM" id="Phobius"/>
    </source>
</evidence>
<accession>A0A4R6LV59</accession>
<dbReference type="Proteomes" id="UP000215896">
    <property type="component" value="Unassembled WGS sequence"/>
</dbReference>
<organism evidence="2 3">
    <name type="scientific">Enemella evansiae</name>
    <dbReference type="NCBI Taxonomy" id="2016499"/>
    <lineage>
        <taxon>Bacteria</taxon>
        <taxon>Bacillati</taxon>
        <taxon>Actinomycetota</taxon>
        <taxon>Actinomycetes</taxon>
        <taxon>Propionibacteriales</taxon>
        <taxon>Propionibacteriaceae</taxon>
        <taxon>Enemella</taxon>
    </lineage>
</organism>
<keyword evidence="3" id="KW-1185">Reference proteome</keyword>
<protein>
    <submittedName>
        <fullName evidence="2">Uncharacterized protein</fullName>
    </submittedName>
</protein>
<sequence>MRSILLIIVILVVVLLFLGVAVLLLVNRIGRARFRKEVAADGHSYTADDPAMLERFQAPPFGLGGEKRAYDVVRGQRDGRPFSYWTQDWWASRALPQSGRDRSLGDKHAIAVAAVDLDGQRPVLDIVTHRMGDDEFVPIGQQLPDHPGLPGVSIFGDDPAYAAQVLTDDLVARIAAQPVEDRINLRVAEGAAIAWSDPANKGSAEWRDIVDAAQVLATRA</sequence>
<keyword evidence="1" id="KW-1133">Transmembrane helix</keyword>
<feature type="transmembrane region" description="Helical" evidence="1">
    <location>
        <begin position="6"/>
        <end position="26"/>
    </location>
</feature>